<name>A0A0C3D3A8_9AGAM</name>
<evidence type="ECO:0000313" key="2">
    <source>
        <dbReference type="EMBL" id="KIM50904.1"/>
    </source>
</evidence>
<accession>A0A0C3D3A8</accession>
<dbReference type="InParanoid" id="A0A0C3D3A8"/>
<keyword evidence="1" id="KW-0732">Signal</keyword>
<gene>
    <name evidence="2" type="ORF">SCLCIDRAFT_742527</name>
</gene>
<feature type="signal peptide" evidence="1">
    <location>
        <begin position="1"/>
        <end position="20"/>
    </location>
</feature>
<sequence>MNSWSSRSFHLLMTAQHLWCSLIYHEPAIIETSQPSHILSPRRCTQRYYPDLVITATQHWTALKLWSRVPTKNSISFRNGVNMTSFVPSHTHVSARDLLRISFALSWKLSRHTAVTSTSMAYSVLGCSWYANTTFLALQDTFPGGIVVPGRKEMKKGMYTGVKVSIEVLMASIKNILNKLRTTMLRQRERGELDFNMQLVDLFGGTGICLERFRQYNFHTR</sequence>
<reference evidence="3" key="2">
    <citation type="submission" date="2015-01" db="EMBL/GenBank/DDBJ databases">
        <title>Evolutionary Origins and Diversification of the Mycorrhizal Mutualists.</title>
        <authorList>
            <consortium name="DOE Joint Genome Institute"/>
            <consortium name="Mycorrhizal Genomics Consortium"/>
            <person name="Kohler A."/>
            <person name="Kuo A."/>
            <person name="Nagy L.G."/>
            <person name="Floudas D."/>
            <person name="Copeland A."/>
            <person name="Barry K.W."/>
            <person name="Cichocki N."/>
            <person name="Veneault-Fourrey C."/>
            <person name="LaButti K."/>
            <person name="Lindquist E.A."/>
            <person name="Lipzen A."/>
            <person name="Lundell T."/>
            <person name="Morin E."/>
            <person name="Murat C."/>
            <person name="Riley R."/>
            <person name="Ohm R."/>
            <person name="Sun H."/>
            <person name="Tunlid A."/>
            <person name="Henrissat B."/>
            <person name="Grigoriev I.V."/>
            <person name="Hibbett D.S."/>
            <person name="Martin F."/>
        </authorList>
    </citation>
    <scope>NUCLEOTIDE SEQUENCE [LARGE SCALE GENOMIC DNA]</scope>
    <source>
        <strain evidence="3">Foug A</strain>
    </source>
</reference>
<dbReference type="EMBL" id="KN822311">
    <property type="protein sequence ID" value="KIM50904.1"/>
    <property type="molecule type" value="Genomic_DNA"/>
</dbReference>
<keyword evidence="3" id="KW-1185">Reference proteome</keyword>
<evidence type="ECO:0000313" key="3">
    <source>
        <dbReference type="Proteomes" id="UP000053989"/>
    </source>
</evidence>
<evidence type="ECO:0000256" key="1">
    <source>
        <dbReference type="SAM" id="SignalP"/>
    </source>
</evidence>
<protein>
    <submittedName>
        <fullName evidence="2">Uncharacterized protein</fullName>
    </submittedName>
</protein>
<organism evidence="2 3">
    <name type="scientific">Scleroderma citrinum Foug A</name>
    <dbReference type="NCBI Taxonomy" id="1036808"/>
    <lineage>
        <taxon>Eukaryota</taxon>
        <taxon>Fungi</taxon>
        <taxon>Dikarya</taxon>
        <taxon>Basidiomycota</taxon>
        <taxon>Agaricomycotina</taxon>
        <taxon>Agaricomycetes</taxon>
        <taxon>Agaricomycetidae</taxon>
        <taxon>Boletales</taxon>
        <taxon>Sclerodermatineae</taxon>
        <taxon>Sclerodermataceae</taxon>
        <taxon>Scleroderma</taxon>
    </lineage>
</organism>
<dbReference type="OrthoDB" id="4762016at2759"/>
<proteinExistence type="predicted"/>
<dbReference type="Proteomes" id="UP000053989">
    <property type="component" value="Unassembled WGS sequence"/>
</dbReference>
<feature type="chain" id="PRO_5002173494" evidence="1">
    <location>
        <begin position="21"/>
        <end position="221"/>
    </location>
</feature>
<dbReference type="HOGENOM" id="CLU_1251325_0_0_1"/>
<dbReference type="AlphaFoldDB" id="A0A0C3D3A8"/>
<reference evidence="2 3" key="1">
    <citation type="submission" date="2014-04" db="EMBL/GenBank/DDBJ databases">
        <authorList>
            <consortium name="DOE Joint Genome Institute"/>
            <person name="Kuo A."/>
            <person name="Kohler A."/>
            <person name="Nagy L.G."/>
            <person name="Floudas D."/>
            <person name="Copeland A."/>
            <person name="Barry K.W."/>
            <person name="Cichocki N."/>
            <person name="Veneault-Fourrey C."/>
            <person name="LaButti K."/>
            <person name="Lindquist E.A."/>
            <person name="Lipzen A."/>
            <person name="Lundell T."/>
            <person name="Morin E."/>
            <person name="Murat C."/>
            <person name="Sun H."/>
            <person name="Tunlid A."/>
            <person name="Henrissat B."/>
            <person name="Grigoriev I.V."/>
            <person name="Hibbett D.S."/>
            <person name="Martin F."/>
            <person name="Nordberg H.P."/>
            <person name="Cantor M.N."/>
            <person name="Hua S.X."/>
        </authorList>
    </citation>
    <scope>NUCLEOTIDE SEQUENCE [LARGE SCALE GENOMIC DNA]</scope>
    <source>
        <strain evidence="2 3">Foug A</strain>
    </source>
</reference>